<dbReference type="GO" id="GO:0000270">
    <property type="term" value="P:peptidoglycan metabolic process"/>
    <property type="evidence" value="ECO:0007669"/>
    <property type="project" value="InterPro"/>
</dbReference>
<dbReference type="EMBL" id="SACJ01000001">
    <property type="protein sequence ID" value="RVT79896.1"/>
    <property type="molecule type" value="Genomic_DNA"/>
</dbReference>
<evidence type="ECO:0000313" key="4">
    <source>
        <dbReference type="EMBL" id="RVT79896.1"/>
    </source>
</evidence>
<reference evidence="4 5" key="1">
    <citation type="submission" date="2019-01" db="EMBL/GenBank/DDBJ databases">
        <authorList>
            <person name="Chen W.-M."/>
        </authorList>
    </citation>
    <scope>NUCLEOTIDE SEQUENCE [LARGE SCALE GENOMIC DNA]</scope>
    <source>
        <strain evidence="4 5">BBQ-12</strain>
    </source>
</reference>
<dbReference type="PANTHER" id="PTHR33734">
    <property type="entry name" value="LYSM DOMAIN-CONTAINING GPI-ANCHORED PROTEIN 2"/>
    <property type="match status" value="1"/>
</dbReference>
<dbReference type="CDD" id="cd16894">
    <property type="entry name" value="MltD-like"/>
    <property type="match status" value="1"/>
</dbReference>
<dbReference type="RefSeq" id="WP_128193212.1">
    <property type="nucleotide sequence ID" value="NZ_SACJ01000001.1"/>
</dbReference>
<name>A0A437L3J3_9FLAO</name>
<feature type="domain" description="LysM" evidence="3">
    <location>
        <begin position="545"/>
        <end position="588"/>
    </location>
</feature>
<feature type="signal peptide" evidence="2">
    <location>
        <begin position="1"/>
        <end position="20"/>
    </location>
</feature>
<dbReference type="Pfam" id="PF01476">
    <property type="entry name" value="LysM"/>
    <property type="match status" value="4"/>
</dbReference>
<keyword evidence="5" id="KW-1185">Reference proteome</keyword>
<dbReference type="Gene3D" id="1.10.530.10">
    <property type="match status" value="1"/>
</dbReference>
<dbReference type="PROSITE" id="PS00922">
    <property type="entry name" value="TRANSGLYCOSYLASE"/>
    <property type="match status" value="1"/>
</dbReference>
<feature type="domain" description="LysM" evidence="3">
    <location>
        <begin position="400"/>
        <end position="443"/>
    </location>
</feature>
<dbReference type="InterPro" id="IPR023346">
    <property type="entry name" value="Lysozyme-like_dom_sf"/>
</dbReference>
<comment type="similarity">
    <text evidence="1">Belongs to the transglycosylase Slt family.</text>
</comment>
<protein>
    <submittedName>
        <fullName evidence="4">LysM peptidoglycan-binding domain-containing protein</fullName>
    </submittedName>
</protein>
<evidence type="ECO:0000259" key="3">
    <source>
        <dbReference type="PROSITE" id="PS51782"/>
    </source>
</evidence>
<evidence type="ECO:0000256" key="2">
    <source>
        <dbReference type="SAM" id="SignalP"/>
    </source>
</evidence>
<dbReference type="Pfam" id="PF01464">
    <property type="entry name" value="SLT"/>
    <property type="match status" value="1"/>
</dbReference>
<organism evidence="4 5">
    <name type="scientific">Flavobacterium sufflavum</name>
    <dbReference type="NCBI Taxonomy" id="1921138"/>
    <lineage>
        <taxon>Bacteria</taxon>
        <taxon>Pseudomonadati</taxon>
        <taxon>Bacteroidota</taxon>
        <taxon>Flavobacteriia</taxon>
        <taxon>Flavobacteriales</taxon>
        <taxon>Flavobacteriaceae</taxon>
        <taxon>Flavobacterium</taxon>
    </lineage>
</organism>
<dbReference type="SUPFAM" id="SSF53955">
    <property type="entry name" value="Lysozyme-like"/>
    <property type="match status" value="1"/>
</dbReference>
<dbReference type="InterPro" id="IPR008258">
    <property type="entry name" value="Transglycosylase_SLT_dom_1"/>
</dbReference>
<dbReference type="InterPro" id="IPR018392">
    <property type="entry name" value="LysM"/>
</dbReference>
<dbReference type="SMART" id="SM00257">
    <property type="entry name" value="LysM"/>
    <property type="match status" value="4"/>
</dbReference>
<comment type="caution">
    <text evidence="4">The sequence shown here is derived from an EMBL/GenBank/DDBJ whole genome shotgun (WGS) entry which is preliminary data.</text>
</comment>
<dbReference type="PANTHER" id="PTHR33734:SF22">
    <property type="entry name" value="MEMBRANE-BOUND LYTIC MUREIN TRANSGLYCOSYLASE D"/>
    <property type="match status" value="1"/>
</dbReference>
<evidence type="ECO:0000256" key="1">
    <source>
        <dbReference type="ARBA" id="ARBA00007734"/>
    </source>
</evidence>
<accession>A0A437L3J3</accession>
<feature type="chain" id="PRO_5019420490" evidence="2">
    <location>
        <begin position="21"/>
        <end position="662"/>
    </location>
</feature>
<dbReference type="AlphaFoldDB" id="A0A437L3J3"/>
<sequence length="662" mass="74288">MTIKKITISFFLLLTVPLFSQEVAENKGTAVMETKISYLDSIKRSFVNDDMASCVDSLWTKELTDLDLYNDITKDIANINTDEKVDYELPTELLKSRLEAMNAKSPFNIQYNQGLENVIKSFLKNRKKSFERLMAISEYYFPMFEETFAKQNIPLEIKYLAIVESALNPKAVSRVGATGLWQFMYQTGKQYNLKIDSYIDERSDPLKATAAAAQYMANMFSIFGDWELVLASYNSGPGNVAKAIRRSGGQQNFWSIKQNLPKETQGYVPAFLATMYLYEYRNEHGIKPNKAILQHFATDTVMIKKQMSFKQISDLLDMPVSQLQLLNPSYKLNVIPSYTTENHFLRLPKDKVGVFVSNEDKIYAYVQHELDTKNNSPFKNAATAVATVEKPSYSSGSTTQYYKVKQGDNLSSIASQYNVSIEELKKWNKLNSNSVSYGKVLTIIASETNTNNTVASIETKTTKVEKIKKEVKKDTLVASNKTNYIVQKGDNLSNIAELNNVSVAQIKEWNHLSGNTIQAGTSLLVAEREIETKEVVAATPELKNIEYTVQKGDNLGNIAKKFGTAIVDLKEWNHLSDNNIALGKTLIVAKNEVAINTSKATAASFKKTKIDSSSLQHDYLVKKGDSLFSIAKKSGVTVSDIKKWNDINNEEIKPGMKLKIGG</sequence>
<dbReference type="Proteomes" id="UP000285211">
    <property type="component" value="Unassembled WGS sequence"/>
</dbReference>
<dbReference type="SUPFAM" id="SSF54106">
    <property type="entry name" value="LysM domain"/>
    <property type="match status" value="4"/>
</dbReference>
<dbReference type="GO" id="GO:0008932">
    <property type="term" value="F:lytic endotransglycosylase activity"/>
    <property type="evidence" value="ECO:0007669"/>
    <property type="project" value="TreeGrafter"/>
</dbReference>
<feature type="domain" description="LysM" evidence="3">
    <location>
        <begin position="482"/>
        <end position="525"/>
    </location>
</feature>
<keyword evidence="2" id="KW-0732">Signal</keyword>
<dbReference type="OrthoDB" id="9815002at2"/>
<dbReference type="InterPro" id="IPR000189">
    <property type="entry name" value="Transglyc_AS"/>
</dbReference>
<evidence type="ECO:0000313" key="5">
    <source>
        <dbReference type="Proteomes" id="UP000285211"/>
    </source>
</evidence>
<feature type="domain" description="LysM" evidence="3">
    <location>
        <begin position="617"/>
        <end position="660"/>
    </location>
</feature>
<dbReference type="CDD" id="cd00118">
    <property type="entry name" value="LysM"/>
    <property type="match status" value="4"/>
</dbReference>
<gene>
    <name evidence="4" type="ORF">EOD40_01945</name>
</gene>
<dbReference type="InterPro" id="IPR036779">
    <property type="entry name" value="LysM_dom_sf"/>
</dbReference>
<dbReference type="GO" id="GO:0016020">
    <property type="term" value="C:membrane"/>
    <property type="evidence" value="ECO:0007669"/>
    <property type="project" value="InterPro"/>
</dbReference>
<dbReference type="PROSITE" id="PS51782">
    <property type="entry name" value="LYSM"/>
    <property type="match status" value="4"/>
</dbReference>
<dbReference type="Gene3D" id="3.10.350.10">
    <property type="entry name" value="LysM domain"/>
    <property type="match status" value="4"/>
</dbReference>
<proteinExistence type="inferred from homology"/>